<dbReference type="GeneID" id="81626753"/>
<dbReference type="RefSeq" id="XP_056788439.1">
    <property type="nucleotide sequence ID" value="XM_056936504.1"/>
</dbReference>
<organism evidence="1 2">
    <name type="scientific">Penicillium diatomitis</name>
    <dbReference type="NCBI Taxonomy" id="2819901"/>
    <lineage>
        <taxon>Eukaryota</taxon>
        <taxon>Fungi</taxon>
        <taxon>Dikarya</taxon>
        <taxon>Ascomycota</taxon>
        <taxon>Pezizomycotina</taxon>
        <taxon>Eurotiomycetes</taxon>
        <taxon>Eurotiomycetidae</taxon>
        <taxon>Eurotiales</taxon>
        <taxon>Aspergillaceae</taxon>
        <taxon>Penicillium</taxon>
    </lineage>
</organism>
<accession>A0A9X0BSE3</accession>
<evidence type="ECO:0000313" key="1">
    <source>
        <dbReference type="EMBL" id="KAJ5481009.1"/>
    </source>
</evidence>
<protein>
    <submittedName>
        <fullName evidence="1">Uncharacterized protein</fullName>
    </submittedName>
</protein>
<name>A0A9X0BSE3_9EURO</name>
<dbReference type="Proteomes" id="UP001148312">
    <property type="component" value="Unassembled WGS sequence"/>
</dbReference>
<dbReference type="EMBL" id="JAPWDQ010000009">
    <property type="protein sequence ID" value="KAJ5481009.1"/>
    <property type="molecule type" value="Genomic_DNA"/>
</dbReference>
<keyword evidence="2" id="KW-1185">Reference proteome</keyword>
<gene>
    <name evidence="1" type="ORF">N7539_006903</name>
</gene>
<sequence>MRLVLIAESLGLGDGGGEVVVVVVVVVVVEGATEMRLSQPLSVRSLRVILRNEAGSTLTGGHHPNGDSDSQLSLEGEPIGIRDGFVQTYPIAPGRGAFSILCP</sequence>
<proteinExistence type="predicted"/>
<reference evidence="1" key="2">
    <citation type="journal article" date="2023" name="IMA Fungus">
        <title>Comparative genomic study of the Penicillium genus elucidates a diverse pangenome and 15 lateral gene transfer events.</title>
        <authorList>
            <person name="Petersen C."/>
            <person name="Sorensen T."/>
            <person name="Nielsen M.R."/>
            <person name="Sondergaard T.E."/>
            <person name="Sorensen J.L."/>
            <person name="Fitzpatrick D.A."/>
            <person name="Frisvad J.C."/>
            <person name="Nielsen K.L."/>
        </authorList>
    </citation>
    <scope>NUCLEOTIDE SEQUENCE</scope>
    <source>
        <strain evidence="1">IBT 30728</strain>
    </source>
</reference>
<dbReference type="AlphaFoldDB" id="A0A9X0BSE3"/>
<evidence type="ECO:0000313" key="2">
    <source>
        <dbReference type="Proteomes" id="UP001148312"/>
    </source>
</evidence>
<reference evidence="1" key="1">
    <citation type="submission" date="2022-12" db="EMBL/GenBank/DDBJ databases">
        <authorList>
            <person name="Petersen C."/>
        </authorList>
    </citation>
    <scope>NUCLEOTIDE SEQUENCE</scope>
    <source>
        <strain evidence="1">IBT 30728</strain>
    </source>
</reference>
<comment type="caution">
    <text evidence="1">The sequence shown here is derived from an EMBL/GenBank/DDBJ whole genome shotgun (WGS) entry which is preliminary data.</text>
</comment>